<reference evidence="1" key="1">
    <citation type="submission" date="2021-08" db="EMBL/GenBank/DDBJ databases">
        <authorList>
            <person name="Nwanade C."/>
            <person name="Wang M."/>
            <person name="Masoudi A."/>
            <person name="Yu Z."/>
            <person name="Liu J."/>
        </authorList>
    </citation>
    <scope>NUCLEOTIDE SEQUENCE</scope>
    <source>
        <strain evidence="1">S122</strain>
    </source>
</reference>
<protein>
    <submittedName>
        <fullName evidence="1">TniB family NTP-binding protein</fullName>
    </submittedName>
</protein>
<sequence length="332" mass="36872">MTGVGSAIGAMSLEDLRSYHVETERDEQVLLQLNRLLKKDANGNPIPEPIRFTGNLETRGVAIIEASGGGKTTAVNRVLSRHPALKARPGEDWARYIRIQVPSPATLKSLGREVLAATGLPEVSQRLTAWEIWRLVRHRLALLGIVVLWFDEAHDMFLSGSAREIDDMLKMLKSLMQNDSAVILILSGTERLSEITSYDPQVNRRFTKVVPGPLVPGVDDADLLALIERFCSDVGLKLANENCLTDRLIHASRRRFGRAVEVILNAIEYALEEDSSDLTCSHFAVAWGMQEGCDWDNNVFAVGDWAALELDASAEDFEAQRTERQARQVGKK</sequence>
<dbReference type="EMBL" id="CP081070">
    <property type="protein sequence ID" value="UWQ54731.1"/>
    <property type="molecule type" value="Genomic_DNA"/>
</dbReference>
<organism evidence="1 2">
    <name type="scientific">Leisingera caerulea</name>
    <name type="common">Phaeobacter caeruleus</name>
    <dbReference type="NCBI Taxonomy" id="506591"/>
    <lineage>
        <taxon>Bacteria</taxon>
        <taxon>Pseudomonadati</taxon>
        <taxon>Pseudomonadota</taxon>
        <taxon>Alphaproteobacteria</taxon>
        <taxon>Rhodobacterales</taxon>
        <taxon>Roseobacteraceae</taxon>
        <taxon>Leisingera</taxon>
    </lineage>
</organism>
<dbReference type="AlphaFoldDB" id="A0A9Q9HI10"/>
<dbReference type="InterPro" id="IPR008868">
    <property type="entry name" value="TniB"/>
</dbReference>
<name>A0A9Q9HI10_LEICA</name>
<dbReference type="InterPro" id="IPR027417">
    <property type="entry name" value="P-loop_NTPase"/>
</dbReference>
<dbReference type="KEGG" id="lcae:K3721_04160"/>
<dbReference type="Pfam" id="PF05621">
    <property type="entry name" value="TniB"/>
    <property type="match status" value="1"/>
</dbReference>
<proteinExistence type="predicted"/>
<evidence type="ECO:0000313" key="2">
    <source>
        <dbReference type="Proteomes" id="UP001058713"/>
    </source>
</evidence>
<accession>A0A9Q9HI10</accession>
<gene>
    <name evidence="1" type="ORF">K3721_04160</name>
</gene>
<dbReference type="RefSeq" id="WP_259971956.1">
    <property type="nucleotide sequence ID" value="NZ_CP081070.1"/>
</dbReference>
<dbReference type="Proteomes" id="UP001058713">
    <property type="component" value="Chromosome"/>
</dbReference>
<dbReference type="SUPFAM" id="SSF52540">
    <property type="entry name" value="P-loop containing nucleoside triphosphate hydrolases"/>
    <property type="match status" value="1"/>
</dbReference>
<evidence type="ECO:0000313" key="1">
    <source>
        <dbReference type="EMBL" id="UWQ54731.1"/>
    </source>
</evidence>
<dbReference type="Gene3D" id="3.40.50.300">
    <property type="entry name" value="P-loop containing nucleotide triphosphate hydrolases"/>
    <property type="match status" value="1"/>
</dbReference>